<evidence type="ECO:0000256" key="2">
    <source>
        <dbReference type="ARBA" id="ARBA00022694"/>
    </source>
</evidence>
<comment type="similarity">
    <text evidence="1 4">Belongs to the tRNA pseudouridine synthase TruA family.</text>
</comment>
<evidence type="ECO:0000256" key="5">
    <source>
        <dbReference type="SAM" id="MobiDB-lite"/>
    </source>
</evidence>
<gene>
    <name evidence="7" type="ORF">OTU49_001501</name>
</gene>
<feature type="domain" description="Pseudouridine synthase I TruA alpha/beta" evidence="6">
    <location>
        <begin position="169"/>
        <end position="291"/>
    </location>
</feature>
<dbReference type="Gene3D" id="3.30.70.580">
    <property type="entry name" value="Pseudouridine synthase I, catalytic domain, N-terminal subdomain"/>
    <property type="match status" value="1"/>
</dbReference>
<dbReference type="GO" id="GO:0031119">
    <property type="term" value="P:tRNA pseudouridine synthesis"/>
    <property type="evidence" value="ECO:0007669"/>
    <property type="project" value="TreeGrafter"/>
</dbReference>
<sequence>MRRYLLYVGYSGTGFRGIQKQTEDLENKLSSVHGIVENGLIRLCPANTPVIYFSSRTDKGVHAVCNTAHVDLAQCKNGLFYDPNTITYCLNNFFKKSEAAVRVHKTVPVPSSFHARYDAISRTYLYRLGVVQPDIGNSRFAREAFLPTAEFNKIHLVRSPFDIERVIPACHMLEGTHDFATYGAALSKGSFPRETTRFIHKISVTPGRPSLDPCYDPQSSRLQFWDITIKGSSFLYKQVRRTVGALVALAQGRISLDDVKYMLENPSPHNWNSRVESAPPHGLFLLRVEYPQHVLSMENLQSDDDTNKLKAESVENNSDIDVRQKSQEE</sequence>
<protein>
    <recommendedName>
        <fullName evidence="4">tRNA pseudouridine synthase</fullName>
        <ecNumber evidence="4">5.4.99.12</ecNumber>
    </recommendedName>
</protein>
<dbReference type="PANTHER" id="PTHR11142:SF0">
    <property type="entry name" value="TRNA PSEUDOURIDINE SYNTHASE-LIKE 1"/>
    <property type="match status" value="1"/>
</dbReference>
<dbReference type="Pfam" id="PF01416">
    <property type="entry name" value="PseudoU_synth_1"/>
    <property type="match status" value="1"/>
</dbReference>
<dbReference type="InterPro" id="IPR001406">
    <property type="entry name" value="PsdUridine_synth_TruA"/>
</dbReference>
<keyword evidence="2 4" id="KW-0819">tRNA processing</keyword>
<dbReference type="GO" id="GO:0003723">
    <property type="term" value="F:RNA binding"/>
    <property type="evidence" value="ECO:0007669"/>
    <property type="project" value="InterPro"/>
</dbReference>
<accession>A0AAW0XTU2</accession>
<evidence type="ECO:0000256" key="1">
    <source>
        <dbReference type="ARBA" id="ARBA00009375"/>
    </source>
</evidence>
<dbReference type="PANTHER" id="PTHR11142">
    <property type="entry name" value="PSEUDOURIDYLATE SYNTHASE"/>
    <property type="match status" value="1"/>
</dbReference>
<keyword evidence="3 4" id="KW-0413">Isomerase</keyword>
<name>A0AAW0XTU2_CHEQU</name>
<reference evidence="7 8" key="1">
    <citation type="journal article" date="2024" name="BMC Genomics">
        <title>Genome assembly of redclaw crayfish (Cherax quadricarinatus) provides insights into its immune adaptation and hypoxia tolerance.</title>
        <authorList>
            <person name="Liu Z."/>
            <person name="Zheng J."/>
            <person name="Li H."/>
            <person name="Fang K."/>
            <person name="Wang S."/>
            <person name="He J."/>
            <person name="Zhou D."/>
            <person name="Weng S."/>
            <person name="Chi M."/>
            <person name="Gu Z."/>
            <person name="He J."/>
            <person name="Li F."/>
            <person name="Wang M."/>
        </authorList>
    </citation>
    <scope>NUCLEOTIDE SEQUENCE [LARGE SCALE GENOMIC DNA]</scope>
    <source>
        <strain evidence="7">ZL_2023a</strain>
    </source>
</reference>
<evidence type="ECO:0000256" key="3">
    <source>
        <dbReference type="ARBA" id="ARBA00023235"/>
    </source>
</evidence>
<dbReference type="Gene3D" id="3.30.70.660">
    <property type="entry name" value="Pseudouridine synthase I, catalytic domain, C-terminal subdomain"/>
    <property type="match status" value="1"/>
</dbReference>
<dbReference type="GO" id="GO:0160147">
    <property type="term" value="F:tRNA pseudouridine(38-40) synthase activity"/>
    <property type="evidence" value="ECO:0007669"/>
    <property type="project" value="UniProtKB-EC"/>
</dbReference>
<keyword evidence="8" id="KW-1185">Reference proteome</keyword>
<dbReference type="SUPFAM" id="SSF55120">
    <property type="entry name" value="Pseudouridine synthase"/>
    <property type="match status" value="1"/>
</dbReference>
<evidence type="ECO:0000256" key="4">
    <source>
        <dbReference type="RuleBase" id="RU003792"/>
    </source>
</evidence>
<dbReference type="InterPro" id="IPR020095">
    <property type="entry name" value="PsdUridine_synth_TruA_C"/>
</dbReference>
<feature type="compositionally biased region" description="Basic and acidic residues" evidence="5">
    <location>
        <begin position="320"/>
        <end position="329"/>
    </location>
</feature>
<feature type="region of interest" description="Disordered" evidence="5">
    <location>
        <begin position="300"/>
        <end position="329"/>
    </location>
</feature>
<comment type="catalytic activity">
    <reaction evidence="4">
        <text>uridine(38/39/40) in tRNA = pseudouridine(38/39/40) in tRNA</text>
        <dbReference type="Rhea" id="RHEA:22376"/>
        <dbReference type="Rhea" id="RHEA-COMP:10085"/>
        <dbReference type="Rhea" id="RHEA-COMP:10087"/>
        <dbReference type="ChEBI" id="CHEBI:65314"/>
        <dbReference type="ChEBI" id="CHEBI:65315"/>
        <dbReference type="EC" id="5.4.99.12"/>
    </reaction>
</comment>
<dbReference type="EMBL" id="JARKIK010000026">
    <property type="protein sequence ID" value="KAK8743050.1"/>
    <property type="molecule type" value="Genomic_DNA"/>
</dbReference>
<dbReference type="InterPro" id="IPR020097">
    <property type="entry name" value="PsdUridine_synth_TruA_a/b_dom"/>
</dbReference>
<dbReference type="InterPro" id="IPR020094">
    <property type="entry name" value="TruA/RsuA/RluB/E/F_N"/>
</dbReference>
<evidence type="ECO:0000259" key="6">
    <source>
        <dbReference type="Pfam" id="PF01416"/>
    </source>
</evidence>
<dbReference type="Proteomes" id="UP001445076">
    <property type="component" value="Unassembled WGS sequence"/>
</dbReference>
<organism evidence="7 8">
    <name type="scientific">Cherax quadricarinatus</name>
    <name type="common">Australian red claw crayfish</name>
    <dbReference type="NCBI Taxonomy" id="27406"/>
    <lineage>
        <taxon>Eukaryota</taxon>
        <taxon>Metazoa</taxon>
        <taxon>Ecdysozoa</taxon>
        <taxon>Arthropoda</taxon>
        <taxon>Crustacea</taxon>
        <taxon>Multicrustacea</taxon>
        <taxon>Malacostraca</taxon>
        <taxon>Eumalacostraca</taxon>
        <taxon>Eucarida</taxon>
        <taxon>Decapoda</taxon>
        <taxon>Pleocyemata</taxon>
        <taxon>Astacidea</taxon>
        <taxon>Parastacoidea</taxon>
        <taxon>Parastacidae</taxon>
        <taxon>Cherax</taxon>
    </lineage>
</organism>
<evidence type="ECO:0000313" key="8">
    <source>
        <dbReference type="Proteomes" id="UP001445076"/>
    </source>
</evidence>
<proteinExistence type="inferred from homology"/>
<dbReference type="AlphaFoldDB" id="A0AAW0XTU2"/>
<comment type="caution">
    <text evidence="7">The sequence shown here is derived from an EMBL/GenBank/DDBJ whole genome shotgun (WGS) entry which is preliminary data.</text>
</comment>
<dbReference type="InterPro" id="IPR020103">
    <property type="entry name" value="PsdUridine_synth_cat_dom_sf"/>
</dbReference>
<evidence type="ECO:0000313" key="7">
    <source>
        <dbReference type="EMBL" id="KAK8743050.1"/>
    </source>
</evidence>
<dbReference type="HAMAP" id="MF_00171">
    <property type="entry name" value="TruA"/>
    <property type="match status" value="1"/>
</dbReference>
<dbReference type="EC" id="5.4.99.12" evidence="4"/>